<accession>A0A421BTW8</accession>
<keyword evidence="2" id="KW-0812">Transmembrane</keyword>
<dbReference type="SUPFAM" id="SSF53448">
    <property type="entry name" value="Nucleotide-diphospho-sugar transferases"/>
    <property type="match status" value="1"/>
</dbReference>
<evidence type="ECO:0000256" key="2">
    <source>
        <dbReference type="ARBA" id="ARBA00022692"/>
    </source>
</evidence>
<dbReference type="PANTHER" id="PTHR21461:SF69">
    <property type="entry name" value="GLYCOSYLTRANSFERASE FAMILY 92 PROTEIN"/>
    <property type="match status" value="1"/>
</dbReference>
<dbReference type="GO" id="GO:0005737">
    <property type="term" value="C:cytoplasm"/>
    <property type="evidence" value="ECO:0007669"/>
    <property type="project" value="TreeGrafter"/>
</dbReference>
<keyword evidence="3" id="KW-0472">Membrane</keyword>
<dbReference type="RefSeq" id="WP_121531106.1">
    <property type="nucleotide sequence ID" value="NZ_RCHI01000003.1"/>
</dbReference>
<dbReference type="PANTHER" id="PTHR21461">
    <property type="entry name" value="GLYCOSYLTRANSFERASE FAMILY 92 PROTEIN"/>
    <property type="match status" value="1"/>
</dbReference>
<dbReference type="EMBL" id="RCHI01000003">
    <property type="protein sequence ID" value="RLL71750.1"/>
    <property type="molecule type" value="Genomic_DNA"/>
</dbReference>
<sequence length="350" mass="38968">MRVLAILTVKNEGAFLLEWLAHHRAIGFTDFLVFSNDCSDGTDVMLDRLAAMGLLTHVPNPGPWPEGPQWAALKTADRHPLMRQADWVLFLDIDEFVNIHAGDGTVSALLSALPEATAIPLTWRLFGNAGVVDYTDAPITAQFTRAAPDAMTWPWRAILFKTLFRNDGSYRKLGVHRPRSPDPARMAAQRWFDGSGVELPQIYHRSRLFSPPGEPHYGLVQLNHYALGAMESYVLKCDRGRANREASTFDMSYWVERNFCTEEDTSIARHAPALAAGMAELMADSALARLHAAAVAWRRSRIAELLLDEPFRALFGRLLLTPPSRPLPPAFAARMMALALRAQKARGETV</sequence>
<dbReference type="GO" id="GO:0016757">
    <property type="term" value="F:glycosyltransferase activity"/>
    <property type="evidence" value="ECO:0007669"/>
    <property type="project" value="TreeGrafter"/>
</dbReference>
<proteinExistence type="predicted"/>
<organism evidence="4 5">
    <name type="scientific">Paenirhodobacter hankyongi</name>
    <dbReference type="NCBI Taxonomy" id="2294033"/>
    <lineage>
        <taxon>Bacteria</taxon>
        <taxon>Pseudomonadati</taxon>
        <taxon>Pseudomonadota</taxon>
        <taxon>Alphaproteobacteria</taxon>
        <taxon>Rhodobacterales</taxon>
        <taxon>Rhodobacter group</taxon>
        <taxon>Paenirhodobacter</taxon>
    </lineage>
</organism>
<keyword evidence="4" id="KW-0808">Transferase</keyword>
<evidence type="ECO:0000256" key="1">
    <source>
        <dbReference type="ARBA" id="ARBA00004167"/>
    </source>
</evidence>
<reference evidence="4 5" key="1">
    <citation type="submission" date="2018-10" db="EMBL/GenBank/DDBJ databases">
        <title>Rhodobacter sp . BO-81.</title>
        <authorList>
            <person name="Im W.T."/>
        </authorList>
    </citation>
    <scope>NUCLEOTIDE SEQUENCE [LARGE SCALE GENOMIC DNA]</scope>
    <source>
        <strain evidence="4 5">BO-81</strain>
    </source>
</reference>
<keyword evidence="3" id="KW-1133">Transmembrane helix</keyword>
<comment type="caution">
    <text evidence="4">The sequence shown here is derived from an EMBL/GenBank/DDBJ whole genome shotgun (WGS) entry which is preliminary data.</text>
</comment>
<name>A0A421BTW8_9RHOB</name>
<dbReference type="Proteomes" id="UP000279673">
    <property type="component" value="Unassembled WGS sequence"/>
</dbReference>
<comment type="subcellular location">
    <subcellularLocation>
        <location evidence="1">Membrane</location>
        <topology evidence="1">Single-pass membrane protein</topology>
    </subcellularLocation>
</comment>
<gene>
    <name evidence="4" type="ORF">DYS74_03825</name>
</gene>
<keyword evidence="5" id="KW-1185">Reference proteome</keyword>
<dbReference type="AlphaFoldDB" id="A0A421BTW8"/>
<dbReference type="InterPro" id="IPR029044">
    <property type="entry name" value="Nucleotide-diphossugar_trans"/>
</dbReference>
<evidence type="ECO:0000313" key="4">
    <source>
        <dbReference type="EMBL" id="RLL71750.1"/>
    </source>
</evidence>
<evidence type="ECO:0000256" key="3">
    <source>
        <dbReference type="ARBA" id="ARBA00022989"/>
    </source>
</evidence>
<dbReference type="Pfam" id="PF13704">
    <property type="entry name" value="Glyco_tranf_2_4"/>
    <property type="match status" value="1"/>
</dbReference>
<protein>
    <submittedName>
        <fullName evidence="4">Glycosyltransferase family 2 protein</fullName>
    </submittedName>
</protein>
<dbReference type="GO" id="GO:0016020">
    <property type="term" value="C:membrane"/>
    <property type="evidence" value="ECO:0007669"/>
    <property type="project" value="UniProtKB-SubCell"/>
</dbReference>
<evidence type="ECO:0000313" key="5">
    <source>
        <dbReference type="Proteomes" id="UP000279673"/>
    </source>
</evidence>